<dbReference type="Pfam" id="PF01343">
    <property type="entry name" value="Peptidase_S49"/>
    <property type="match status" value="1"/>
</dbReference>
<feature type="domain" description="Peptidase S49" evidence="6">
    <location>
        <begin position="144"/>
        <end position="285"/>
    </location>
</feature>
<keyword evidence="5" id="KW-0812">Transmembrane</keyword>
<dbReference type="RefSeq" id="WP_246947217.1">
    <property type="nucleotide sequence ID" value="NZ_JALKII010000001.1"/>
</dbReference>
<dbReference type="Proteomes" id="UP001165524">
    <property type="component" value="Unassembled WGS sequence"/>
</dbReference>
<evidence type="ECO:0000256" key="5">
    <source>
        <dbReference type="SAM" id="Phobius"/>
    </source>
</evidence>
<keyword evidence="8" id="KW-1185">Reference proteome</keyword>
<name>A0ABT0E316_9GAMM</name>
<keyword evidence="3" id="KW-0378">Hydrolase</keyword>
<dbReference type="PANTHER" id="PTHR42987">
    <property type="entry name" value="PEPTIDASE S49"/>
    <property type="match status" value="1"/>
</dbReference>
<feature type="transmembrane region" description="Helical" evidence="5">
    <location>
        <begin position="42"/>
        <end position="62"/>
    </location>
</feature>
<accession>A0ABT0E316</accession>
<dbReference type="InterPro" id="IPR047272">
    <property type="entry name" value="S49_SppA_C"/>
</dbReference>
<evidence type="ECO:0000313" key="8">
    <source>
        <dbReference type="Proteomes" id="UP001165524"/>
    </source>
</evidence>
<keyword evidence="5" id="KW-0472">Membrane</keyword>
<dbReference type="InterPro" id="IPR002142">
    <property type="entry name" value="Peptidase_S49"/>
</dbReference>
<dbReference type="Gene3D" id="3.90.226.10">
    <property type="entry name" value="2-enoyl-CoA Hydratase, Chain A, domain 1"/>
    <property type="match status" value="1"/>
</dbReference>
<evidence type="ECO:0000256" key="2">
    <source>
        <dbReference type="ARBA" id="ARBA00022670"/>
    </source>
</evidence>
<sequence length="330" mass="35806">MSQYRDNEPGMTRPESHREWQLIEKLVLSMQDEQRRQRRWSIFFRAATLGYLVLVLVLFMPLRGGFSSGLAPATDEHTALVDVSGVIADGAEANADAISRGLRRAFEAELSKAVLLRINSPGGSPVQSAYVFNEITRLKAEYPEKKVYAVITDMGASGAYYIAAAADEIYVDPASIVGSIGVIMAGFGFTEALEKLGIERRVQTSGDNKALLDPFQPQNAEQQAHFQHLLDQVHEQFINAVKKGRGERLDADAHPELFSGLVWSGIEAIELGLADGTGSPGQVAREVIGAEKIVDYSVLPHPFERLLGGFGVSVGRGIGSVLGLDSAPLR</sequence>
<dbReference type="Gene3D" id="6.20.330.10">
    <property type="match status" value="1"/>
</dbReference>
<dbReference type="CDD" id="cd07023">
    <property type="entry name" value="S49_Sppa_N_C"/>
    <property type="match status" value="1"/>
</dbReference>
<dbReference type="EMBL" id="JALKII010000001">
    <property type="protein sequence ID" value="MCK0536212.1"/>
    <property type="molecule type" value="Genomic_DNA"/>
</dbReference>
<keyword evidence="4" id="KW-0720">Serine protease</keyword>
<evidence type="ECO:0000313" key="7">
    <source>
        <dbReference type="EMBL" id="MCK0536212.1"/>
    </source>
</evidence>
<proteinExistence type="inferred from homology"/>
<reference evidence="7" key="1">
    <citation type="submission" date="2022-04" db="EMBL/GenBank/DDBJ databases">
        <title>Alcanivorax sp. CY1518 draft genome sequence.</title>
        <authorList>
            <person name="Zhao G."/>
            <person name="An M."/>
        </authorList>
    </citation>
    <scope>NUCLEOTIDE SEQUENCE</scope>
    <source>
        <strain evidence="7">CY1518</strain>
    </source>
</reference>
<dbReference type="PANTHER" id="PTHR42987:SF8">
    <property type="entry name" value="PROTEINASE"/>
    <property type="match status" value="1"/>
</dbReference>
<evidence type="ECO:0000256" key="1">
    <source>
        <dbReference type="ARBA" id="ARBA00008683"/>
    </source>
</evidence>
<protein>
    <submittedName>
        <fullName evidence="7">S49 family peptidase</fullName>
    </submittedName>
</protein>
<evidence type="ECO:0000256" key="3">
    <source>
        <dbReference type="ARBA" id="ARBA00022801"/>
    </source>
</evidence>
<keyword evidence="5" id="KW-1133">Transmembrane helix</keyword>
<comment type="similarity">
    <text evidence="1">Belongs to the peptidase S49 family.</text>
</comment>
<dbReference type="SUPFAM" id="SSF52096">
    <property type="entry name" value="ClpP/crotonase"/>
    <property type="match status" value="1"/>
</dbReference>
<gene>
    <name evidence="7" type="ORF">MU846_00625</name>
</gene>
<comment type="caution">
    <text evidence="7">The sequence shown here is derived from an EMBL/GenBank/DDBJ whole genome shotgun (WGS) entry which is preliminary data.</text>
</comment>
<dbReference type="InterPro" id="IPR029045">
    <property type="entry name" value="ClpP/crotonase-like_dom_sf"/>
</dbReference>
<organism evidence="7 8">
    <name type="scientific">Alcanivorax quisquiliarum</name>
    <dbReference type="NCBI Taxonomy" id="2933565"/>
    <lineage>
        <taxon>Bacteria</taxon>
        <taxon>Pseudomonadati</taxon>
        <taxon>Pseudomonadota</taxon>
        <taxon>Gammaproteobacteria</taxon>
        <taxon>Oceanospirillales</taxon>
        <taxon>Alcanivoracaceae</taxon>
        <taxon>Alcanivorax</taxon>
    </lineage>
</organism>
<evidence type="ECO:0000259" key="6">
    <source>
        <dbReference type="Pfam" id="PF01343"/>
    </source>
</evidence>
<evidence type="ECO:0000256" key="4">
    <source>
        <dbReference type="ARBA" id="ARBA00022825"/>
    </source>
</evidence>
<keyword evidence="2" id="KW-0645">Protease</keyword>